<evidence type="ECO:0000256" key="1">
    <source>
        <dbReference type="ARBA" id="ARBA00022468"/>
    </source>
</evidence>
<dbReference type="OrthoDB" id="10264062at2759"/>
<dbReference type="Pfam" id="PF00566">
    <property type="entry name" value="RabGAP-TBC"/>
    <property type="match status" value="1"/>
</dbReference>
<dbReference type="EMBL" id="KK207944">
    <property type="protein sequence ID" value="EZF47395.1"/>
    <property type="molecule type" value="Genomic_DNA"/>
</dbReference>
<feature type="region of interest" description="Disordered" evidence="2">
    <location>
        <begin position="536"/>
        <end position="597"/>
    </location>
</feature>
<dbReference type="InterPro" id="IPR000195">
    <property type="entry name" value="Rab-GAP-TBC_dom"/>
</dbReference>
<feature type="region of interest" description="Disordered" evidence="2">
    <location>
        <begin position="23"/>
        <end position="66"/>
    </location>
</feature>
<dbReference type="FunFam" id="1.10.8.270:FF:000032">
    <property type="entry name" value="GTPase activating protein (Gyp7)"/>
    <property type="match status" value="1"/>
</dbReference>
<organism evidence="4">
    <name type="scientific">Trichophyton rubrum CBS 288.86</name>
    <dbReference type="NCBI Taxonomy" id="1215330"/>
    <lineage>
        <taxon>Eukaryota</taxon>
        <taxon>Fungi</taxon>
        <taxon>Dikarya</taxon>
        <taxon>Ascomycota</taxon>
        <taxon>Pezizomycotina</taxon>
        <taxon>Eurotiomycetes</taxon>
        <taxon>Eurotiomycetidae</taxon>
        <taxon>Onygenales</taxon>
        <taxon>Arthrodermataceae</taxon>
        <taxon>Trichophyton</taxon>
    </lineage>
</organism>
<sequence>MFWGGDEVLRWLRRYVDVHRSGEDPSAYLINPTEEDKTAFGQARGKLESSRGQPGSSKPPKDATMDPFTKALKETRWMVLEQFSKITTFTRRTAQDIADNPRLPPQVRRLMRNPEVQTLQDEFDSARLYLARWAMGIAEQSERERNQRIWTANDVLAMENSSVGEFEILDMEAAQMSISDKRKIVTLEEWNGWFHRTTGKLQITVEEAKERIFHGGLEPNDGVRKEAWLFLLGFYDWDSSEDERKAVMNSRRDEYIRLKGAWWERMIDGASTPKEQEWFREQKNRIEKDVHRTDRHIPLFAGEDTPHPDPDSPFAETGTNVHLEQMKDMLLTYNEYNTELGYVQGMSDLLSPIYAVMQDDAIAFWGFVGFMNRMERNFLRDQSGMRQQLLTLDQLLQLMDPKLYLHLQKAESTNFFFFFRMLLVWFKREFEWVDCLRLWEALWTDHLSSNFHIFVALAILEKHRDVIMAHLHHFDEVLKYGMSFPCSYYQTWAKLLIVNELSNTIDLIPTLSRAEALFHRFEKKVEAIDKKYNFPQAPVRQRTTRPTSQANTTTSPARDSSATATGASPSGGTGSKPSNKPNTKPDSEATSVQIITPDLRKLLSREVEVMDAKEVRQHALLGAK</sequence>
<name>A0A022VMT0_TRIRU</name>
<reference evidence="4" key="1">
    <citation type="submission" date="2014-02" db="EMBL/GenBank/DDBJ databases">
        <title>The Genome Sequence of Trichophyton rubrum (morphotype fischeri) CBS 288.86.</title>
        <authorList>
            <consortium name="The Broad Institute Genomics Platform"/>
            <person name="Cuomo C.A."/>
            <person name="White T.C."/>
            <person name="Graser Y."/>
            <person name="Martinez-Rossi N."/>
            <person name="Heitman J."/>
            <person name="Young S.K."/>
            <person name="Zeng Q."/>
            <person name="Gargeya S."/>
            <person name="Abouelleil A."/>
            <person name="Alvarado L."/>
            <person name="Chapman S.B."/>
            <person name="Gainer-Dewar J."/>
            <person name="Goldberg J."/>
            <person name="Griggs A."/>
            <person name="Gujja S."/>
            <person name="Hansen M."/>
            <person name="Howarth C."/>
            <person name="Imamovic A."/>
            <person name="Larimer J."/>
            <person name="Martinez D."/>
            <person name="Murphy C."/>
            <person name="Pearson M.D."/>
            <person name="Persinoti G."/>
            <person name="Poon T."/>
            <person name="Priest M."/>
            <person name="Roberts A.D."/>
            <person name="Saif S."/>
            <person name="Shea T.D."/>
            <person name="Sykes S.N."/>
            <person name="Wortman J."/>
            <person name="Nusbaum C."/>
            <person name="Birren B."/>
        </authorList>
    </citation>
    <scope>NUCLEOTIDE SEQUENCE [LARGE SCALE GENOMIC DNA]</scope>
    <source>
        <strain evidence="4">CBS 288.86</strain>
    </source>
</reference>
<dbReference type="HOGENOM" id="CLU_004457_4_0_1"/>
<feature type="compositionally biased region" description="Polar residues" evidence="2">
    <location>
        <begin position="582"/>
        <end position="594"/>
    </location>
</feature>
<dbReference type="GO" id="GO:0005096">
    <property type="term" value="F:GTPase activator activity"/>
    <property type="evidence" value="ECO:0007669"/>
    <property type="project" value="UniProtKB-KW"/>
</dbReference>
<dbReference type="PROSITE" id="PS50086">
    <property type="entry name" value="TBC_RABGAP"/>
    <property type="match status" value="1"/>
</dbReference>
<dbReference type="SUPFAM" id="SSF47923">
    <property type="entry name" value="Ypt/Rab-GAP domain of gyp1p"/>
    <property type="match status" value="2"/>
</dbReference>
<gene>
    <name evidence="4" type="ORF">H103_08676</name>
</gene>
<keyword evidence="1" id="KW-0343">GTPase activation</keyword>
<dbReference type="PANTHER" id="PTHR22957:SF502">
    <property type="entry name" value="SMALL G PROTEIN SIGNALING MODULATOR 2-RELATED"/>
    <property type="match status" value="1"/>
</dbReference>
<feature type="compositionally biased region" description="Polar residues" evidence="2">
    <location>
        <begin position="544"/>
        <end position="558"/>
    </location>
</feature>
<dbReference type="Gene3D" id="1.10.472.80">
    <property type="entry name" value="Ypt/Rab-GAP domain of gyp1p, domain 3"/>
    <property type="match status" value="1"/>
</dbReference>
<dbReference type="PANTHER" id="PTHR22957">
    <property type="entry name" value="TBC1 DOMAIN FAMILY MEMBER GTPASE-ACTIVATING PROTEIN"/>
    <property type="match status" value="1"/>
</dbReference>
<accession>A0A022VMT0</accession>
<dbReference type="InterPro" id="IPR035969">
    <property type="entry name" value="Rab-GAP_TBC_sf"/>
</dbReference>
<proteinExistence type="predicted"/>
<evidence type="ECO:0000313" key="4">
    <source>
        <dbReference type="EMBL" id="EZF47395.1"/>
    </source>
</evidence>
<dbReference type="SMART" id="SM00164">
    <property type="entry name" value="TBC"/>
    <property type="match status" value="1"/>
</dbReference>
<dbReference type="AlphaFoldDB" id="A0A022VMT0"/>
<evidence type="ECO:0000259" key="3">
    <source>
        <dbReference type="PROSITE" id="PS50086"/>
    </source>
</evidence>
<protein>
    <recommendedName>
        <fullName evidence="3">Rab-GAP TBC domain-containing protein</fullName>
    </recommendedName>
</protein>
<feature type="domain" description="Rab-GAP TBC" evidence="3">
    <location>
        <begin position="218"/>
        <end position="446"/>
    </location>
</feature>
<dbReference type="Gene3D" id="1.10.8.270">
    <property type="entry name" value="putative rabgap domain of human tbc1 domain family member 14 like domains"/>
    <property type="match status" value="1"/>
</dbReference>
<evidence type="ECO:0000256" key="2">
    <source>
        <dbReference type="SAM" id="MobiDB-lite"/>
    </source>
</evidence>
<dbReference type="Proteomes" id="UP000023758">
    <property type="component" value="Unassembled WGS sequence"/>
</dbReference>